<feature type="compositionally biased region" description="Polar residues" evidence="9">
    <location>
        <begin position="369"/>
        <end position="389"/>
    </location>
</feature>
<comment type="subcellular location">
    <subcellularLocation>
        <location evidence="8">Cell membrane</location>
        <topology evidence="8">Single-pass type II membrane protein</topology>
    </subcellularLocation>
    <subcellularLocation>
        <location evidence="1">Membrane</location>
    </subcellularLocation>
    <text evidence="8">Localizes to the division septum.</text>
</comment>
<dbReference type="GO" id="GO:0043093">
    <property type="term" value="P:FtsZ-dependent cytokinesis"/>
    <property type="evidence" value="ECO:0007669"/>
    <property type="project" value="UniProtKB-UniRule"/>
</dbReference>
<evidence type="ECO:0000256" key="6">
    <source>
        <dbReference type="ARBA" id="ARBA00023136"/>
    </source>
</evidence>
<dbReference type="Pfam" id="PF08478">
    <property type="entry name" value="POTRA_1"/>
    <property type="match status" value="1"/>
</dbReference>
<feature type="region of interest" description="Disordered" evidence="9">
    <location>
        <begin position="1"/>
        <end position="129"/>
    </location>
</feature>
<comment type="function">
    <text evidence="8">Cell division protein that may be involved in stabilizing or promoting the assembly of the division complex.</text>
</comment>
<evidence type="ECO:0000256" key="2">
    <source>
        <dbReference type="ARBA" id="ARBA00022475"/>
    </source>
</evidence>
<accession>A0A380L1Z7</accession>
<dbReference type="PROSITE" id="PS51779">
    <property type="entry name" value="POTRA"/>
    <property type="match status" value="1"/>
</dbReference>
<proteinExistence type="inferred from homology"/>
<sequence length="403" mass="45754">MAKKKNKNSQKSPQVEEKKQDLSEWQKRNKAYLEKKAQEEADKKEELELKKEEHLKVFEDKTDDGTEEDEKETEEQEKTEVDADDENDDNSTEKSSEELELDEETEEQSQESLNPKEQKKVAKQAIKEEKKRGRKIATRHIVRSVPIFLLAGILALVGGYFMTPLASIKHVIVSGNNRVSTDTILSHSGIDQRDYTLTTWVNRANHSRNIQAADPWLKSVSISYSFPTTFHIKVKEYDIVSYTQEGDQFHPVLASGVQSQDIVTADKMPQKYLLISINNADLLKQFVQQMKDVSTSIKDSIATVALAPSKATPDLLNLTMTDGNRVLVPLSEIKKKLPYYSVIKEKLEVASIVDMEVGAYSYPIEQEQKQNSEQNTDQESGQNTEQGTEQAPAENEQRSNETQ</sequence>
<organism evidence="11 12">
    <name type="scientific">Streptococcus massiliensis</name>
    <dbReference type="NCBI Taxonomy" id="313439"/>
    <lineage>
        <taxon>Bacteria</taxon>
        <taxon>Bacillati</taxon>
        <taxon>Bacillota</taxon>
        <taxon>Bacilli</taxon>
        <taxon>Lactobacillales</taxon>
        <taxon>Streptococcaceae</taxon>
        <taxon>Streptococcus</taxon>
    </lineage>
</organism>
<keyword evidence="5 8" id="KW-1133">Transmembrane helix</keyword>
<comment type="similarity">
    <text evidence="8">Belongs to the FtsQ/DivIB family. DivIB subfamily.</text>
</comment>
<dbReference type="EMBL" id="UHFR01000005">
    <property type="protein sequence ID" value="SUN77488.1"/>
    <property type="molecule type" value="Genomic_DNA"/>
</dbReference>
<evidence type="ECO:0000259" key="10">
    <source>
        <dbReference type="PROSITE" id="PS51779"/>
    </source>
</evidence>
<dbReference type="InterPro" id="IPR013685">
    <property type="entry name" value="POTRA_FtsQ_type"/>
</dbReference>
<evidence type="ECO:0000256" key="8">
    <source>
        <dbReference type="HAMAP-Rule" id="MF_00912"/>
    </source>
</evidence>
<evidence type="ECO:0000256" key="5">
    <source>
        <dbReference type="ARBA" id="ARBA00022989"/>
    </source>
</evidence>
<dbReference type="Pfam" id="PF03799">
    <property type="entry name" value="FtsQ_DivIB_C"/>
    <property type="match status" value="1"/>
</dbReference>
<dbReference type="InterPro" id="IPR050487">
    <property type="entry name" value="FtsQ_DivIB"/>
</dbReference>
<keyword evidence="4 8" id="KW-0812">Transmembrane</keyword>
<dbReference type="HAMAP" id="MF_00912">
    <property type="entry name" value="DivIB"/>
    <property type="match status" value="1"/>
</dbReference>
<name>A0A380L1Z7_9STRE</name>
<feature type="compositionally biased region" description="Acidic residues" evidence="9">
    <location>
        <begin position="98"/>
        <end position="109"/>
    </location>
</feature>
<feature type="region of interest" description="Disordered" evidence="9">
    <location>
        <begin position="364"/>
        <end position="403"/>
    </location>
</feature>
<dbReference type="GO" id="GO:0005886">
    <property type="term" value="C:plasma membrane"/>
    <property type="evidence" value="ECO:0007669"/>
    <property type="project" value="UniProtKB-SubCell"/>
</dbReference>
<dbReference type="RefSeq" id="WP_018370883.1">
    <property type="nucleotide sequence ID" value="NZ_UHFR01000005.1"/>
</dbReference>
<evidence type="ECO:0000313" key="12">
    <source>
        <dbReference type="Proteomes" id="UP000254634"/>
    </source>
</evidence>
<evidence type="ECO:0000256" key="3">
    <source>
        <dbReference type="ARBA" id="ARBA00022618"/>
    </source>
</evidence>
<dbReference type="InterPro" id="IPR005548">
    <property type="entry name" value="Cell_div_FtsQ/DivIB_C"/>
</dbReference>
<dbReference type="AlphaFoldDB" id="A0A380L1Z7"/>
<feature type="domain" description="POTRA" evidence="10">
    <location>
        <begin position="166"/>
        <end position="237"/>
    </location>
</feature>
<dbReference type="Gene3D" id="3.40.50.10960">
    <property type="match status" value="1"/>
</dbReference>
<dbReference type="Proteomes" id="UP000254634">
    <property type="component" value="Unassembled WGS sequence"/>
</dbReference>
<evidence type="ECO:0000256" key="9">
    <source>
        <dbReference type="SAM" id="MobiDB-lite"/>
    </source>
</evidence>
<feature type="compositionally biased region" description="Basic and acidic residues" evidence="9">
    <location>
        <begin position="14"/>
        <end position="64"/>
    </location>
</feature>
<protein>
    <recommendedName>
        <fullName evidence="8">Cell division protein DivIB</fullName>
    </recommendedName>
</protein>
<dbReference type="PANTHER" id="PTHR37820:SF1">
    <property type="entry name" value="CELL DIVISION PROTEIN FTSQ"/>
    <property type="match status" value="1"/>
</dbReference>
<dbReference type="GO" id="GO:0032153">
    <property type="term" value="C:cell division site"/>
    <property type="evidence" value="ECO:0007669"/>
    <property type="project" value="UniProtKB-UniRule"/>
</dbReference>
<dbReference type="PANTHER" id="PTHR37820">
    <property type="entry name" value="CELL DIVISION PROTEIN DIVIB"/>
    <property type="match status" value="1"/>
</dbReference>
<keyword evidence="6 8" id="KW-0472">Membrane</keyword>
<feature type="transmembrane region" description="Helical" evidence="8">
    <location>
        <begin position="141"/>
        <end position="162"/>
    </location>
</feature>
<reference evidence="11" key="1">
    <citation type="submission" date="2018-06" db="EMBL/GenBank/DDBJ databases">
        <authorList>
            <consortium name="Pathogen Informatics"/>
            <person name="Doyle S."/>
        </authorList>
    </citation>
    <scope>NUCLEOTIDE SEQUENCE [LARGE SCALE GENOMIC DNA]</scope>
    <source>
        <strain evidence="11">NCTC13765</strain>
    </source>
</reference>
<evidence type="ECO:0000313" key="11">
    <source>
        <dbReference type="EMBL" id="SUN77488.1"/>
    </source>
</evidence>
<keyword evidence="3 8" id="KW-0132">Cell division</keyword>
<dbReference type="STRING" id="1123307.GCA_000380065_00201"/>
<evidence type="ECO:0000256" key="1">
    <source>
        <dbReference type="ARBA" id="ARBA00004370"/>
    </source>
</evidence>
<gene>
    <name evidence="8 11" type="primary">divIB</name>
    <name evidence="11" type="ORF">NCTC13765_02014</name>
</gene>
<keyword evidence="12" id="KW-1185">Reference proteome</keyword>
<dbReference type="InterPro" id="IPR034746">
    <property type="entry name" value="POTRA"/>
</dbReference>
<keyword evidence="2 8" id="KW-1003">Cell membrane</keyword>
<evidence type="ECO:0000256" key="7">
    <source>
        <dbReference type="ARBA" id="ARBA00023306"/>
    </source>
</evidence>
<feature type="compositionally biased region" description="Basic and acidic residues" evidence="9">
    <location>
        <begin position="114"/>
        <end position="129"/>
    </location>
</feature>
<dbReference type="OrthoDB" id="1819027at2"/>
<feature type="compositionally biased region" description="Acidic residues" evidence="9">
    <location>
        <begin position="65"/>
        <end position="75"/>
    </location>
</feature>
<dbReference type="InterPro" id="IPR026580">
    <property type="entry name" value="DivIB"/>
</dbReference>
<evidence type="ECO:0000256" key="4">
    <source>
        <dbReference type="ARBA" id="ARBA00022692"/>
    </source>
</evidence>
<keyword evidence="7 8" id="KW-0131">Cell cycle</keyword>